<name>A0A9P4IV76_9PEZI</name>
<accession>A0A9P4IV76</accession>
<dbReference type="Proteomes" id="UP000799439">
    <property type="component" value="Unassembled WGS sequence"/>
</dbReference>
<evidence type="ECO:0000313" key="2">
    <source>
        <dbReference type="Proteomes" id="UP000799439"/>
    </source>
</evidence>
<dbReference type="AlphaFoldDB" id="A0A9P4IV76"/>
<evidence type="ECO:0000313" key="1">
    <source>
        <dbReference type="EMBL" id="KAF2148375.1"/>
    </source>
</evidence>
<proteinExistence type="predicted"/>
<organism evidence="1 2">
    <name type="scientific">Myriangium duriaei CBS 260.36</name>
    <dbReference type="NCBI Taxonomy" id="1168546"/>
    <lineage>
        <taxon>Eukaryota</taxon>
        <taxon>Fungi</taxon>
        <taxon>Dikarya</taxon>
        <taxon>Ascomycota</taxon>
        <taxon>Pezizomycotina</taxon>
        <taxon>Dothideomycetes</taxon>
        <taxon>Dothideomycetidae</taxon>
        <taxon>Myriangiales</taxon>
        <taxon>Myriangiaceae</taxon>
        <taxon>Myriangium</taxon>
    </lineage>
</organism>
<reference evidence="1" key="1">
    <citation type="journal article" date="2020" name="Stud. Mycol.">
        <title>101 Dothideomycetes genomes: a test case for predicting lifestyles and emergence of pathogens.</title>
        <authorList>
            <person name="Haridas S."/>
            <person name="Albert R."/>
            <person name="Binder M."/>
            <person name="Bloem J."/>
            <person name="Labutti K."/>
            <person name="Salamov A."/>
            <person name="Andreopoulos B."/>
            <person name="Baker S."/>
            <person name="Barry K."/>
            <person name="Bills G."/>
            <person name="Bluhm B."/>
            <person name="Cannon C."/>
            <person name="Castanera R."/>
            <person name="Culley D."/>
            <person name="Daum C."/>
            <person name="Ezra D."/>
            <person name="Gonzalez J."/>
            <person name="Henrissat B."/>
            <person name="Kuo A."/>
            <person name="Liang C."/>
            <person name="Lipzen A."/>
            <person name="Lutzoni F."/>
            <person name="Magnuson J."/>
            <person name="Mondo S."/>
            <person name="Nolan M."/>
            <person name="Ohm R."/>
            <person name="Pangilinan J."/>
            <person name="Park H.-J."/>
            <person name="Ramirez L."/>
            <person name="Alfaro M."/>
            <person name="Sun H."/>
            <person name="Tritt A."/>
            <person name="Yoshinaga Y."/>
            <person name="Zwiers L.-H."/>
            <person name="Turgeon B."/>
            <person name="Goodwin S."/>
            <person name="Spatafora J."/>
            <person name="Crous P."/>
            <person name="Grigoriev I."/>
        </authorList>
    </citation>
    <scope>NUCLEOTIDE SEQUENCE</scope>
    <source>
        <strain evidence="1">CBS 260.36</strain>
    </source>
</reference>
<keyword evidence="2" id="KW-1185">Reference proteome</keyword>
<gene>
    <name evidence="1" type="ORF">K461DRAFT_282826</name>
</gene>
<comment type="caution">
    <text evidence="1">The sequence shown here is derived from an EMBL/GenBank/DDBJ whole genome shotgun (WGS) entry which is preliminary data.</text>
</comment>
<sequence length="128" mass="14545">MASTSCPPARGTTRWDAIASICVRLWWRERRLHRPLLRRSSIRTPRLPYDFVWAFLVSLRELVSLITVVIPSCQLVFLVLVKACHVAGTQHVLRATHLHRHKAARIKHSSPCLVEETKGRTCAVAGVF</sequence>
<dbReference type="EMBL" id="ML996093">
    <property type="protein sequence ID" value="KAF2148375.1"/>
    <property type="molecule type" value="Genomic_DNA"/>
</dbReference>
<protein>
    <submittedName>
        <fullName evidence="1">Uncharacterized protein</fullName>
    </submittedName>
</protein>